<dbReference type="AlphaFoldDB" id="A0AAE4Q571"/>
<dbReference type="InterPro" id="IPR036890">
    <property type="entry name" value="HATPase_C_sf"/>
</dbReference>
<dbReference type="InterPro" id="IPR036097">
    <property type="entry name" value="HisK_dim/P_sf"/>
</dbReference>
<accession>A0AAE4Q571</accession>
<keyword evidence="5" id="KW-0597">Phosphoprotein</keyword>
<evidence type="ECO:0000256" key="7">
    <source>
        <dbReference type="ARBA" id="ARBA00022692"/>
    </source>
</evidence>
<keyword evidence="6" id="KW-0808">Transferase</keyword>
<dbReference type="SUPFAM" id="SSF55874">
    <property type="entry name" value="ATPase domain of HSP90 chaperone/DNA topoisomerase II/histidine kinase"/>
    <property type="match status" value="1"/>
</dbReference>
<feature type="domain" description="Histidine kinase" evidence="15">
    <location>
        <begin position="227"/>
        <end position="408"/>
    </location>
</feature>
<evidence type="ECO:0000259" key="15">
    <source>
        <dbReference type="PROSITE" id="PS50109"/>
    </source>
</evidence>
<keyword evidence="11 14" id="KW-1133">Transmembrane helix</keyword>
<keyword evidence="9 16" id="KW-0418">Kinase</keyword>
<evidence type="ECO:0000256" key="2">
    <source>
        <dbReference type="ARBA" id="ARBA00004651"/>
    </source>
</evidence>
<dbReference type="RefSeq" id="WP_037423757.1">
    <property type="nucleotide sequence ID" value="NZ_AP026732.1"/>
</dbReference>
<keyword evidence="8" id="KW-0547">Nucleotide-binding</keyword>
<keyword evidence="4" id="KW-1003">Cell membrane</keyword>
<evidence type="ECO:0000256" key="8">
    <source>
        <dbReference type="ARBA" id="ARBA00022741"/>
    </source>
</evidence>
<dbReference type="Gene3D" id="1.10.287.130">
    <property type="match status" value="1"/>
</dbReference>
<dbReference type="GO" id="GO:0005524">
    <property type="term" value="F:ATP binding"/>
    <property type="evidence" value="ECO:0007669"/>
    <property type="project" value="UniProtKB-KW"/>
</dbReference>
<dbReference type="Proteomes" id="UP001187859">
    <property type="component" value="Unassembled WGS sequence"/>
</dbReference>
<sequence>MAKVTDSSHKPLPSLYKKIRLTFLVLTSLMFAIFWGLIYIAEEQIEVISLEHKLATETREYQKNYQRFGDKAQLPDIHELTTYWSKEFVPQWLQAYQQTGFYEHQLGAEDKHFLISPHPSGQGLLYVVYKDDADDFLDGYEDRLHILISLFGVGLLLFIMAYGLYFVRLLSAPFFEIERKINALTPEEPSFVPSTPYRETRHIEQTLLENKAKIAAYFTREQEFSRFASHELRTPIMVIQGSTELLKKLPNNGSEAQQRIANKAIARIDYASQQMKTLTETFLLLGKEQIESQHYDQVDLAARLTQLLSEMAQHFAKHEIRYQLSVNQNTAICAPVSFVDIVIGNLIKNAFNYSSGDIEITLNNNQLTIKNPLSLHSAEPTGYGCGLIIIERICERMGWHFSAKNLGNDYLATIQFMDNLEPQQHLNESA</sequence>
<evidence type="ECO:0000256" key="6">
    <source>
        <dbReference type="ARBA" id="ARBA00022679"/>
    </source>
</evidence>
<dbReference type="InterPro" id="IPR003661">
    <property type="entry name" value="HisK_dim/P_dom"/>
</dbReference>
<dbReference type="CDD" id="cd00082">
    <property type="entry name" value="HisKA"/>
    <property type="match status" value="1"/>
</dbReference>
<evidence type="ECO:0000256" key="3">
    <source>
        <dbReference type="ARBA" id="ARBA00012438"/>
    </source>
</evidence>
<evidence type="ECO:0000256" key="12">
    <source>
        <dbReference type="ARBA" id="ARBA00023012"/>
    </source>
</evidence>
<comment type="catalytic activity">
    <reaction evidence="1">
        <text>ATP + protein L-histidine = ADP + protein N-phospho-L-histidine.</text>
        <dbReference type="EC" id="2.7.13.3"/>
    </reaction>
</comment>
<organism evidence="16 17">
    <name type="scientific">Shewanella xiamenensis</name>
    <dbReference type="NCBI Taxonomy" id="332186"/>
    <lineage>
        <taxon>Bacteria</taxon>
        <taxon>Pseudomonadati</taxon>
        <taxon>Pseudomonadota</taxon>
        <taxon>Gammaproteobacteria</taxon>
        <taxon>Alteromonadales</taxon>
        <taxon>Shewanellaceae</taxon>
        <taxon>Shewanella</taxon>
    </lineage>
</organism>
<feature type="transmembrane region" description="Helical" evidence="14">
    <location>
        <begin position="144"/>
        <end position="167"/>
    </location>
</feature>
<evidence type="ECO:0000256" key="4">
    <source>
        <dbReference type="ARBA" id="ARBA00022475"/>
    </source>
</evidence>
<dbReference type="Pfam" id="PF00512">
    <property type="entry name" value="HisKA"/>
    <property type="match status" value="1"/>
</dbReference>
<dbReference type="EMBL" id="JASGOQ010000001">
    <property type="protein sequence ID" value="MDV5392492.1"/>
    <property type="molecule type" value="Genomic_DNA"/>
</dbReference>
<dbReference type="PANTHER" id="PTHR45528:SF1">
    <property type="entry name" value="SENSOR HISTIDINE KINASE CPXA"/>
    <property type="match status" value="1"/>
</dbReference>
<dbReference type="SMART" id="SM00388">
    <property type="entry name" value="HisKA"/>
    <property type="match status" value="1"/>
</dbReference>
<evidence type="ECO:0000313" key="17">
    <source>
        <dbReference type="Proteomes" id="UP001187859"/>
    </source>
</evidence>
<evidence type="ECO:0000313" key="16">
    <source>
        <dbReference type="EMBL" id="MDV5392492.1"/>
    </source>
</evidence>
<dbReference type="EC" id="2.7.13.3" evidence="3"/>
<keyword evidence="12" id="KW-0902">Two-component regulatory system</keyword>
<dbReference type="InterPro" id="IPR005467">
    <property type="entry name" value="His_kinase_dom"/>
</dbReference>
<evidence type="ECO:0000256" key="5">
    <source>
        <dbReference type="ARBA" id="ARBA00022553"/>
    </source>
</evidence>
<evidence type="ECO:0000256" key="14">
    <source>
        <dbReference type="SAM" id="Phobius"/>
    </source>
</evidence>
<name>A0AAE4Q571_9GAMM</name>
<evidence type="ECO:0000256" key="9">
    <source>
        <dbReference type="ARBA" id="ARBA00022777"/>
    </source>
</evidence>
<evidence type="ECO:0000256" key="1">
    <source>
        <dbReference type="ARBA" id="ARBA00000085"/>
    </source>
</evidence>
<protein>
    <recommendedName>
        <fullName evidence="3">histidine kinase</fullName>
        <ecNumber evidence="3">2.7.13.3</ecNumber>
    </recommendedName>
</protein>
<dbReference type="Gene3D" id="3.30.565.10">
    <property type="entry name" value="Histidine kinase-like ATPase, C-terminal domain"/>
    <property type="match status" value="1"/>
</dbReference>
<keyword evidence="13 14" id="KW-0472">Membrane</keyword>
<keyword evidence="7 14" id="KW-0812">Transmembrane</keyword>
<comment type="caution">
    <text evidence="16">The sequence shown here is derived from an EMBL/GenBank/DDBJ whole genome shotgun (WGS) entry which is preliminary data.</text>
</comment>
<gene>
    <name evidence="16" type="ORF">QM089_20065</name>
</gene>
<evidence type="ECO:0000256" key="11">
    <source>
        <dbReference type="ARBA" id="ARBA00022989"/>
    </source>
</evidence>
<evidence type="ECO:0000256" key="10">
    <source>
        <dbReference type="ARBA" id="ARBA00022840"/>
    </source>
</evidence>
<dbReference type="InterPro" id="IPR050398">
    <property type="entry name" value="HssS/ArlS-like"/>
</dbReference>
<dbReference type="GO" id="GO:0000155">
    <property type="term" value="F:phosphorelay sensor kinase activity"/>
    <property type="evidence" value="ECO:0007669"/>
    <property type="project" value="InterPro"/>
</dbReference>
<dbReference type="SUPFAM" id="SSF47384">
    <property type="entry name" value="Homodimeric domain of signal transducing histidine kinase"/>
    <property type="match status" value="1"/>
</dbReference>
<dbReference type="PANTHER" id="PTHR45528">
    <property type="entry name" value="SENSOR HISTIDINE KINASE CPXA"/>
    <property type="match status" value="1"/>
</dbReference>
<proteinExistence type="predicted"/>
<reference evidence="16" key="1">
    <citation type="submission" date="2023-05" db="EMBL/GenBank/DDBJ databases">
        <title>Colonisation of extended spectrum b-lactamase- and carbapenemase-producing bacteria on hospital surfaces from low- and middle-income countries.</title>
        <authorList>
            <person name="Nieto-Rosado M."/>
            <person name="Sands K."/>
            <person name="Iregbu K."/>
            <person name="Zahra R."/>
            <person name="Mazarati J.B."/>
            <person name="Mehtar S."/>
            <person name="Barnards-Group B."/>
            <person name="Walsh T.R."/>
        </authorList>
    </citation>
    <scope>NUCLEOTIDE SEQUENCE</scope>
    <source>
        <strain evidence="16">PP-E493</strain>
    </source>
</reference>
<evidence type="ECO:0000256" key="13">
    <source>
        <dbReference type="ARBA" id="ARBA00023136"/>
    </source>
</evidence>
<dbReference type="GO" id="GO:0005886">
    <property type="term" value="C:plasma membrane"/>
    <property type="evidence" value="ECO:0007669"/>
    <property type="project" value="UniProtKB-SubCell"/>
</dbReference>
<feature type="transmembrane region" description="Helical" evidence="14">
    <location>
        <begin position="21"/>
        <end position="41"/>
    </location>
</feature>
<keyword evidence="10" id="KW-0067">ATP-binding</keyword>
<comment type="subcellular location">
    <subcellularLocation>
        <location evidence="2">Cell membrane</location>
        <topology evidence="2">Multi-pass membrane protein</topology>
    </subcellularLocation>
</comment>
<dbReference type="PROSITE" id="PS50109">
    <property type="entry name" value="HIS_KIN"/>
    <property type="match status" value="1"/>
</dbReference>